<comment type="caution">
    <text evidence="1">The sequence shown here is derived from an EMBL/GenBank/DDBJ whole genome shotgun (WGS) entry which is preliminary data.</text>
</comment>
<dbReference type="AlphaFoldDB" id="A0AAV5SDQ5"/>
<protein>
    <submittedName>
        <fullName evidence="1">Uncharacterized protein</fullName>
    </submittedName>
</protein>
<sequence length="90" mass="10018">DNRSTFEMFASSDLVVEGETIKLFCGAEVDALRGDEPIELKTTPEHSLNSYWRNMKIVLQSEIVGINAIVIGLKGTKEAGTKHILHEVIY</sequence>
<feature type="non-terminal residue" evidence="1">
    <location>
        <position position="90"/>
    </location>
</feature>
<keyword evidence="2" id="KW-1185">Reference proteome</keyword>
<accession>A0AAV5SDQ5</accession>
<evidence type="ECO:0000313" key="2">
    <source>
        <dbReference type="Proteomes" id="UP001432027"/>
    </source>
</evidence>
<dbReference type="Proteomes" id="UP001432027">
    <property type="component" value="Unassembled WGS sequence"/>
</dbReference>
<organism evidence="1 2">
    <name type="scientific">Pristionchus entomophagus</name>
    <dbReference type="NCBI Taxonomy" id="358040"/>
    <lineage>
        <taxon>Eukaryota</taxon>
        <taxon>Metazoa</taxon>
        <taxon>Ecdysozoa</taxon>
        <taxon>Nematoda</taxon>
        <taxon>Chromadorea</taxon>
        <taxon>Rhabditida</taxon>
        <taxon>Rhabditina</taxon>
        <taxon>Diplogasteromorpha</taxon>
        <taxon>Diplogasteroidea</taxon>
        <taxon>Neodiplogasteridae</taxon>
        <taxon>Pristionchus</taxon>
    </lineage>
</organism>
<evidence type="ECO:0000313" key="1">
    <source>
        <dbReference type="EMBL" id="GMS81506.1"/>
    </source>
</evidence>
<reference evidence="1" key="1">
    <citation type="submission" date="2023-10" db="EMBL/GenBank/DDBJ databases">
        <title>Genome assembly of Pristionchus species.</title>
        <authorList>
            <person name="Yoshida K."/>
            <person name="Sommer R.J."/>
        </authorList>
    </citation>
    <scope>NUCLEOTIDE SEQUENCE</scope>
    <source>
        <strain evidence="1">RS0144</strain>
    </source>
</reference>
<dbReference type="EMBL" id="BTSX01000001">
    <property type="protein sequence ID" value="GMS81506.1"/>
    <property type="molecule type" value="Genomic_DNA"/>
</dbReference>
<name>A0AAV5SDQ5_9BILA</name>
<feature type="non-terminal residue" evidence="1">
    <location>
        <position position="1"/>
    </location>
</feature>
<gene>
    <name evidence="1" type="ORF">PENTCL1PPCAC_3681</name>
</gene>
<proteinExistence type="predicted"/>